<organism evidence="7 8">
    <name type="scientific">Candidatus Allocopromorpha excrementavium</name>
    <dbReference type="NCBI Taxonomy" id="2840741"/>
    <lineage>
        <taxon>Bacteria</taxon>
        <taxon>Bacillati</taxon>
        <taxon>Bacillota</taxon>
        <taxon>Clostridia</taxon>
        <taxon>Eubacteriales</taxon>
        <taxon>Eubacteriaceae</taxon>
        <taxon>Eubacteriaceae incertae sedis</taxon>
        <taxon>Candidatus Allocopromorpha</taxon>
    </lineage>
</organism>
<evidence type="ECO:0000256" key="2">
    <source>
        <dbReference type="ARBA" id="ARBA00022490"/>
    </source>
</evidence>
<evidence type="ECO:0000313" key="8">
    <source>
        <dbReference type="Proteomes" id="UP000824159"/>
    </source>
</evidence>
<gene>
    <name evidence="6 7" type="primary">prmA</name>
    <name evidence="7" type="ORF">IAD12_06435</name>
</gene>
<dbReference type="Gene3D" id="3.40.50.150">
    <property type="entry name" value="Vaccinia Virus protein VP39"/>
    <property type="match status" value="1"/>
</dbReference>
<dbReference type="InterPro" id="IPR050078">
    <property type="entry name" value="Ribosomal_L11_MeTrfase_PrmA"/>
</dbReference>
<comment type="function">
    <text evidence="6">Methylates ribosomal protein L11.</text>
</comment>
<name>A0A9D1KVC7_9FIRM</name>
<dbReference type="GO" id="GO:0005737">
    <property type="term" value="C:cytoplasm"/>
    <property type="evidence" value="ECO:0007669"/>
    <property type="project" value="UniProtKB-SubCell"/>
</dbReference>
<dbReference type="GO" id="GO:0008276">
    <property type="term" value="F:protein methyltransferase activity"/>
    <property type="evidence" value="ECO:0007669"/>
    <property type="project" value="UniProtKB-UniRule"/>
</dbReference>
<reference evidence="7" key="2">
    <citation type="journal article" date="2021" name="PeerJ">
        <title>Extensive microbial diversity within the chicken gut microbiome revealed by metagenomics and culture.</title>
        <authorList>
            <person name="Gilroy R."/>
            <person name="Ravi A."/>
            <person name="Getino M."/>
            <person name="Pursley I."/>
            <person name="Horton D.L."/>
            <person name="Alikhan N.F."/>
            <person name="Baker D."/>
            <person name="Gharbi K."/>
            <person name="Hall N."/>
            <person name="Watson M."/>
            <person name="Adriaenssens E.M."/>
            <person name="Foster-Nyarko E."/>
            <person name="Jarju S."/>
            <person name="Secka A."/>
            <person name="Antonio M."/>
            <person name="Oren A."/>
            <person name="Chaudhuri R.R."/>
            <person name="La Ragione R."/>
            <person name="Hildebrand F."/>
            <person name="Pallen M.J."/>
        </authorList>
    </citation>
    <scope>NUCLEOTIDE SEQUENCE</scope>
    <source>
        <strain evidence="7">CHK176-22527</strain>
    </source>
</reference>
<dbReference type="CDD" id="cd02440">
    <property type="entry name" value="AdoMet_MTases"/>
    <property type="match status" value="1"/>
</dbReference>
<dbReference type="Pfam" id="PF06325">
    <property type="entry name" value="PrmA"/>
    <property type="match status" value="1"/>
</dbReference>
<comment type="caution">
    <text evidence="7">The sequence shown here is derived from an EMBL/GenBank/DDBJ whole genome shotgun (WGS) entry which is preliminary data.</text>
</comment>
<sequence>MKYIELRIYAARQGIELITAMLISKGIDGIMVDDPDDMEDILNKKNEYGWDYIDDELKENMDREPVVSVYFDKSDDGRKQMSDVKKALRDMREQEKRGDFGQCTALGSLNIEEKLVDDDDWKYKWKDYFKPYRITDKITVKPTWEDYEAEEGELVIEIDPGMAFGTGTHETTSLCMKLMEKYIGDKGKEKKILDVGCGSGILSIGAALLGCEDVLGIEIDDDAVRVAEENVAANDASGSVRIMKGDLVDGIDFEADIIVANLMADLVVKLCKSAGHHLADGGVFISSGILVEKEKYVAEKIENAGFKILEIQEDGEWCAIAAGV</sequence>
<reference evidence="7" key="1">
    <citation type="submission" date="2020-10" db="EMBL/GenBank/DDBJ databases">
        <authorList>
            <person name="Gilroy R."/>
        </authorList>
    </citation>
    <scope>NUCLEOTIDE SEQUENCE</scope>
    <source>
        <strain evidence="7">CHK176-22527</strain>
    </source>
</reference>
<dbReference type="PIRSF" id="PIRSF000401">
    <property type="entry name" value="RPL11_MTase"/>
    <property type="match status" value="1"/>
</dbReference>
<dbReference type="AlphaFoldDB" id="A0A9D1KVC7"/>
<comment type="caution">
    <text evidence="6">Lacks conserved residue(s) required for the propagation of feature annotation.</text>
</comment>
<evidence type="ECO:0000256" key="3">
    <source>
        <dbReference type="ARBA" id="ARBA00022603"/>
    </source>
</evidence>
<dbReference type="EMBL" id="DVLX01000082">
    <property type="protein sequence ID" value="HIT99873.1"/>
    <property type="molecule type" value="Genomic_DNA"/>
</dbReference>
<dbReference type="PANTHER" id="PTHR43648">
    <property type="entry name" value="ELECTRON TRANSFER FLAVOPROTEIN BETA SUBUNIT LYSINE METHYLTRANSFERASE"/>
    <property type="match status" value="1"/>
</dbReference>
<keyword evidence="7" id="KW-0687">Ribonucleoprotein</keyword>
<dbReference type="GO" id="GO:0032259">
    <property type="term" value="P:methylation"/>
    <property type="evidence" value="ECO:0007669"/>
    <property type="project" value="UniProtKB-KW"/>
</dbReference>
<dbReference type="InterPro" id="IPR029063">
    <property type="entry name" value="SAM-dependent_MTases_sf"/>
</dbReference>
<evidence type="ECO:0000256" key="1">
    <source>
        <dbReference type="ARBA" id="ARBA00009741"/>
    </source>
</evidence>
<keyword evidence="4 6" id="KW-0808">Transferase</keyword>
<evidence type="ECO:0000313" key="7">
    <source>
        <dbReference type="EMBL" id="HIT99873.1"/>
    </source>
</evidence>
<keyword evidence="2 6" id="KW-0963">Cytoplasm</keyword>
<proteinExistence type="inferred from homology"/>
<dbReference type="EC" id="2.1.1.-" evidence="6"/>
<evidence type="ECO:0000256" key="6">
    <source>
        <dbReference type="HAMAP-Rule" id="MF_00735"/>
    </source>
</evidence>
<dbReference type="HAMAP" id="MF_00735">
    <property type="entry name" value="Methyltr_PrmA"/>
    <property type="match status" value="1"/>
</dbReference>
<dbReference type="PANTHER" id="PTHR43648:SF1">
    <property type="entry name" value="ELECTRON TRANSFER FLAVOPROTEIN BETA SUBUNIT LYSINE METHYLTRANSFERASE"/>
    <property type="match status" value="1"/>
</dbReference>
<accession>A0A9D1KVC7</accession>
<evidence type="ECO:0000256" key="4">
    <source>
        <dbReference type="ARBA" id="ARBA00022679"/>
    </source>
</evidence>
<dbReference type="GO" id="GO:0005840">
    <property type="term" value="C:ribosome"/>
    <property type="evidence" value="ECO:0007669"/>
    <property type="project" value="UniProtKB-KW"/>
</dbReference>
<keyword evidence="7" id="KW-0689">Ribosomal protein</keyword>
<keyword evidence="5 6" id="KW-0949">S-adenosyl-L-methionine</keyword>
<dbReference type="NCBIfam" id="TIGR00406">
    <property type="entry name" value="prmA"/>
    <property type="match status" value="1"/>
</dbReference>
<comment type="subcellular location">
    <subcellularLocation>
        <location evidence="6">Cytoplasm</location>
    </subcellularLocation>
</comment>
<evidence type="ECO:0000256" key="5">
    <source>
        <dbReference type="ARBA" id="ARBA00022691"/>
    </source>
</evidence>
<dbReference type="InterPro" id="IPR004498">
    <property type="entry name" value="Ribosomal_PrmA_MeTrfase"/>
</dbReference>
<comment type="similarity">
    <text evidence="1 6">Belongs to the methyltransferase superfamily. PrmA family.</text>
</comment>
<dbReference type="SUPFAM" id="SSF53335">
    <property type="entry name" value="S-adenosyl-L-methionine-dependent methyltransferases"/>
    <property type="match status" value="1"/>
</dbReference>
<keyword evidence="3 6" id="KW-0489">Methyltransferase</keyword>
<comment type="catalytic activity">
    <reaction evidence="6">
        <text>L-lysyl-[protein] + 3 S-adenosyl-L-methionine = N(6),N(6),N(6)-trimethyl-L-lysyl-[protein] + 3 S-adenosyl-L-homocysteine + 3 H(+)</text>
        <dbReference type="Rhea" id="RHEA:54192"/>
        <dbReference type="Rhea" id="RHEA-COMP:9752"/>
        <dbReference type="Rhea" id="RHEA-COMP:13826"/>
        <dbReference type="ChEBI" id="CHEBI:15378"/>
        <dbReference type="ChEBI" id="CHEBI:29969"/>
        <dbReference type="ChEBI" id="CHEBI:57856"/>
        <dbReference type="ChEBI" id="CHEBI:59789"/>
        <dbReference type="ChEBI" id="CHEBI:61961"/>
    </reaction>
</comment>
<protein>
    <recommendedName>
        <fullName evidence="6">Ribosomal protein L11 methyltransferase</fullName>
        <shortName evidence="6">L11 Mtase</shortName>
        <ecNumber evidence="6">2.1.1.-</ecNumber>
    </recommendedName>
</protein>
<dbReference type="Proteomes" id="UP000824159">
    <property type="component" value="Unassembled WGS sequence"/>
</dbReference>